<comment type="caution">
    <text evidence="1">The sequence shown here is derived from an EMBL/GenBank/DDBJ whole genome shotgun (WGS) entry which is preliminary data.</text>
</comment>
<organism evidence="1 2">
    <name type="scientific">Streblomastix strix</name>
    <dbReference type="NCBI Taxonomy" id="222440"/>
    <lineage>
        <taxon>Eukaryota</taxon>
        <taxon>Metamonada</taxon>
        <taxon>Preaxostyla</taxon>
        <taxon>Oxymonadida</taxon>
        <taxon>Streblomastigidae</taxon>
        <taxon>Streblomastix</taxon>
    </lineage>
</organism>
<protein>
    <submittedName>
        <fullName evidence="1">Uncharacterized protein</fullName>
    </submittedName>
</protein>
<feature type="non-terminal residue" evidence="1">
    <location>
        <position position="1"/>
    </location>
</feature>
<accession>A0A5J4TM42</accession>
<evidence type="ECO:0000313" key="2">
    <source>
        <dbReference type="Proteomes" id="UP000324800"/>
    </source>
</evidence>
<dbReference type="AlphaFoldDB" id="A0A5J4TM42"/>
<gene>
    <name evidence="1" type="ORF">EZS28_045593</name>
</gene>
<evidence type="ECO:0000313" key="1">
    <source>
        <dbReference type="EMBL" id="KAA6358880.1"/>
    </source>
</evidence>
<proteinExistence type="predicted"/>
<dbReference type="EMBL" id="SNRW01029223">
    <property type="protein sequence ID" value="KAA6358880.1"/>
    <property type="molecule type" value="Genomic_DNA"/>
</dbReference>
<name>A0A5J4TM42_9EUKA</name>
<reference evidence="1 2" key="1">
    <citation type="submission" date="2019-03" db="EMBL/GenBank/DDBJ databases">
        <title>Single cell metagenomics reveals metabolic interactions within the superorganism composed of flagellate Streblomastix strix and complex community of Bacteroidetes bacteria on its surface.</title>
        <authorList>
            <person name="Treitli S.C."/>
            <person name="Kolisko M."/>
            <person name="Husnik F."/>
            <person name="Keeling P."/>
            <person name="Hampl V."/>
        </authorList>
    </citation>
    <scope>NUCLEOTIDE SEQUENCE [LARGE SCALE GENOMIC DNA]</scope>
    <source>
        <strain evidence="1">ST1C</strain>
    </source>
</reference>
<dbReference type="Proteomes" id="UP000324800">
    <property type="component" value="Unassembled WGS sequence"/>
</dbReference>
<sequence length="25" mass="2980">DSRNSDFSERKRAMCTCRWLISCSQ</sequence>